<proteinExistence type="predicted"/>
<dbReference type="AlphaFoldDB" id="A0A4R2JHL8"/>
<dbReference type="Proteomes" id="UP000295680">
    <property type="component" value="Unassembled WGS sequence"/>
</dbReference>
<reference evidence="1 2" key="1">
    <citation type="submission" date="2019-03" db="EMBL/GenBank/DDBJ databases">
        <title>Genomic Encyclopedia of Type Strains, Phase IV (KMG-IV): sequencing the most valuable type-strain genomes for metagenomic binning, comparative biology and taxonomic classification.</title>
        <authorList>
            <person name="Goeker M."/>
        </authorList>
    </citation>
    <scope>NUCLEOTIDE SEQUENCE [LARGE SCALE GENOMIC DNA]</scope>
    <source>
        <strain evidence="1 2">DSM 45934</strain>
    </source>
</reference>
<comment type="caution">
    <text evidence="1">The sequence shown here is derived from an EMBL/GenBank/DDBJ whole genome shotgun (WGS) entry which is preliminary data.</text>
</comment>
<keyword evidence="2" id="KW-1185">Reference proteome</keyword>
<protein>
    <submittedName>
        <fullName evidence="1">Uncharacterized protein</fullName>
    </submittedName>
</protein>
<evidence type="ECO:0000313" key="1">
    <source>
        <dbReference type="EMBL" id="TCO59351.1"/>
    </source>
</evidence>
<organism evidence="1 2">
    <name type="scientific">Actinocrispum wychmicini</name>
    <dbReference type="NCBI Taxonomy" id="1213861"/>
    <lineage>
        <taxon>Bacteria</taxon>
        <taxon>Bacillati</taxon>
        <taxon>Actinomycetota</taxon>
        <taxon>Actinomycetes</taxon>
        <taxon>Pseudonocardiales</taxon>
        <taxon>Pseudonocardiaceae</taxon>
        <taxon>Actinocrispum</taxon>
    </lineage>
</organism>
<name>A0A4R2JHL8_9PSEU</name>
<evidence type="ECO:0000313" key="2">
    <source>
        <dbReference type="Proteomes" id="UP000295680"/>
    </source>
</evidence>
<dbReference type="EMBL" id="SLWS01000004">
    <property type="protein sequence ID" value="TCO59351.1"/>
    <property type="molecule type" value="Genomic_DNA"/>
</dbReference>
<gene>
    <name evidence="1" type="ORF">EV192_104192</name>
</gene>
<sequence>MLTTSSILPLVAVTSDRSTRRVRPCRGASVSWGAQLAPGLKVQAVIDRLVGHVRLRIVGVILAESH</sequence>
<accession>A0A4R2JHL8</accession>